<feature type="region of interest" description="Disordered" evidence="1">
    <location>
        <begin position="1029"/>
        <end position="1049"/>
    </location>
</feature>
<sequence>MNSATARSPQRRGPAIYYCDCPRYCKVRKAVKRTTFYQHAPYRNPLRSLHEHESALRPFVDGDIAGADRTSPREPPPKKRRLASPVQSDSDNSDSGLAIMLQSDDPVTFVGGDSEGFGQVLPDADDYPDPGSVADPNQLDDNDDPDPIVDASVPLPRPESTTPPLSPTTLPQHLDDPPPPPPPGPNHPIYERLSSIPDVEAAQLFIKALENASLDESGLDADVIHRLRNPIQECVDISDDKDFRLSIDTYLADTYASEATYEATRRGFLRHSPDIGMLSHHEIKKEIENMTGVVPITHDMCPDSCIAYTGHWDKLEECPKCHGPRYDPVILKNSDGQRKVPLRQFDTIPLGPVLQALWRSKEGAQRMRHRQKRTAEIRAQRNANGNVTIDKYEDVYHGQAYLDAVEQGLINDDDSVLLLSIDGAQLYAMKQSDCWIYIWVFLDLDVNLRYKKKFVIPGGIFPGPLKIKVVESFLFPGLYHIAALMKEGLKIWDASTDRVFTDFPFLLFGTADAPGMAMLDGRVGHTGAYGCRLFCPVKGRHKPRAPTYFPALLKPHNYTVEGCDHGDVSGHNLPPGSPDEYRRALFKVMEAKNDAQHQKRRLETGIVKPTLFSGLSRILPVPSCFPGDNMHLILNLFDLFLNLWRGTLDCDPNDNVASWDWAVLKDKIWEAHGERVASTRPYLPEKINSGYKAQECLTYFFGLGPGLLYGILPDRYYRSYCKIVRAFRLSYQHEIHREEVQECHQMFCEAYKEYEELYYQRLTSRLHFCRQSMHNLLHEAPEIVRVGPGAYHGQWPMERTIGNLGEEMKQHSNPYANLSQRGVRRAQVNALKSLIPDIEPNDELPRGSEDLGHGYILLRAKDEYPQVVHGAQGDAIRQYLEEMNDEKYPDTFQPKLRRWARLRLPNGQIVRSAWKEKQKALDKVRMARNVRFTDLDGEESYAEVQFFFQADSADGETFSLALIHPYSAPDPDLLEVSSKTLWVCDGLDEDTPMEVIEVDSISSVVGMVPFDEGRVFVVHKMGLEVTAISPAQAPPPSSSSSRTLSTSLQSPDIRRIPFPLYDDLEDPFRAPSNLEDYNGFSRRRRDSLAASSEERPLSTHTQPNLWDPVVAEATHESLMTNRNLQYIKVYDAHRNLQSRFQAAQQAYGELQVRYDTLNAAYSALVAAVSDRLSAPPCTHPASTESSTALVPSSTSTDHLRILVQSDYPKINYWTESDYRKEDKRRQNEKGKATMSDAKGQRGSKRLAAEDENVMFWFIEDENGDSIPGKRAKAARDQARKIWKYLDHLGRLPECWNDADALVSSYYTGEMRRFFPELQLCERDYKAHRIATLIFPNFIKRRDVKIKEDSDVMDTAAAAVVAGEKRAASETPDDEPAPKRTAASGRKPKSKPKLKTMKISAKPSLPAPAALSAAPEPVSAAPQLLLNRHRLRNRHYLRTQHLPSHPAHPILVSTPPATTLVSVAPAGTLSMGNDANLAPAINNTDTAGPPTATGPIPVTPQVTALAAGKSTVENPLAFLGTSAGPIKKKPGARSNKMDQQSGDGTKPVILHKSNAKTARGLCLQDYIHAHGSVAKPVFDTYFGSLPPADLKMWEERSAAAKQAEKNSAAQ</sequence>
<feature type="compositionally biased region" description="Basic residues" evidence="1">
    <location>
        <begin position="1385"/>
        <end position="1395"/>
    </location>
</feature>
<dbReference type="EMBL" id="JACAZI010000002">
    <property type="protein sequence ID" value="KAF7368738.1"/>
    <property type="molecule type" value="Genomic_DNA"/>
</dbReference>
<feature type="compositionally biased region" description="Pro residues" evidence="1">
    <location>
        <begin position="177"/>
        <end position="186"/>
    </location>
</feature>
<feature type="region of interest" description="Disordered" evidence="1">
    <location>
        <begin position="1362"/>
        <end position="1399"/>
    </location>
</feature>
<accession>A0A8H6YYC8</accession>
<feature type="compositionally biased region" description="Low complexity" evidence="1">
    <location>
        <begin position="158"/>
        <end position="172"/>
    </location>
</feature>
<protein>
    <submittedName>
        <fullName evidence="2">Uncharacterized protein</fullName>
    </submittedName>
</protein>
<dbReference type="OrthoDB" id="2669721at2759"/>
<organism evidence="2 3">
    <name type="scientific">Mycena venus</name>
    <dbReference type="NCBI Taxonomy" id="2733690"/>
    <lineage>
        <taxon>Eukaryota</taxon>
        <taxon>Fungi</taxon>
        <taxon>Dikarya</taxon>
        <taxon>Basidiomycota</taxon>
        <taxon>Agaricomycotina</taxon>
        <taxon>Agaricomycetes</taxon>
        <taxon>Agaricomycetidae</taxon>
        <taxon>Agaricales</taxon>
        <taxon>Marasmiineae</taxon>
        <taxon>Mycenaceae</taxon>
        <taxon>Mycena</taxon>
    </lineage>
</organism>
<dbReference type="PANTHER" id="PTHR46579">
    <property type="entry name" value="F5/8 TYPE C DOMAIN-CONTAINING PROTEIN-RELATED"/>
    <property type="match status" value="1"/>
</dbReference>
<name>A0A8H6YYC8_9AGAR</name>
<keyword evidence="3" id="KW-1185">Reference proteome</keyword>
<comment type="caution">
    <text evidence="2">The sequence shown here is derived from an EMBL/GenBank/DDBJ whole genome shotgun (WGS) entry which is preliminary data.</text>
</comment>
<feature type="compositionally biased region" description="Acidic residues" evidence="1">
    <location>
        <begin position="138"/>
        <end position="147"/>
    </location>
</feature>
<proteinExistence type="predicted"/>
<feature type="region of interest" description="Disordered" evidence="1">
    <location>
        <begin position="1520"/>
        <end position="1547"/>
    </location>
</feature>
<feature type="region of interest" description="Disordered" evidence="1">
    <location>
        <begin position="1219"/>
        <end position="1245"/>
    </location>
</feature>
<dbReference type="PANTHER" id="PTHR46579:SF1">
    <property type="entry name" value="F5_8 TYPE C DOMAIN-CONTAINING PROTEIN"/>
    <property type="match status" value="1"/>
</dbReference>
<evidence type="ECO:0000313" key="2">
    <source>
        <dbReference type="EMBL" id="KAF7368738.1"/>
    </source>
</evidence>
<feature type="compositionally biased region" description="Low complexity" evidence="1">
    <location>
        <begin position="1038"/>
        <end position="1049"/>
    </location>
</feature>
<reference evidence="2" key="1">
    <citation type="submission" date="2020-05" db="EMBL/GenBank/DDBJ databases">
        <title>Mycena genomes resolve the evolution of fungal bioluminescence.</title>
        <authorList>
            <person name="Tsai I.J."/>
        </authorList>
    </citation>
    <scope>NUCLEOTIDE SEQUENCE</scope>
    <source>
        <strain evidence="2">CCC161011</strain>
    </source>
</reference>
<gene>
    <name evidence="2" type="ORF">MVEN_00198700</name>
</gene>
<evidence type="ECO:0000256" key="1">
    <source>
        <dbReference type="SAM" id="MobiDB-lite"/>
    </source>
</evidence>
<dbReference type="Proteomes" id="UP000620124">
    <property type="component" value="Unassembled WGS sequence"/>
</dbReference>
<feature type="compositionally biased region" description="Polar residues" evidence="1">
    <location>
        <begin position="85"/>
        <end position="95"/>
    </location>
</feature>
<feature type="compositionally biased region" description="Basic and acidic residues" evidence="1">
    <location>
        <begin position="1219"/>
        <end position="1231"/>
    </location>
</feature>
<evidence type="ECO:0000313" key="3">
    <source>
        <dbReference type="Proteomes" id="UP000620124"/>
    </source>
</evidence>
<feature type="region of interest" description="Disordered" evidence="1">
    <location>
        <begin position="61"/>
        <end position="191"/>
    </location>
</feature>